<evidence type="ECO:0000256" key="4">
    <source>
        <dbReference type="ARBA" id="ARBA00022475"/>
    </source>
</evidence>
<dbReference type="SMART" id="SM00062">
    <property type="entry name" value="PBPb"/>
    <property type="match status" value="2"/>
</dbReference>
<proteinExistence type="predicted"/>
<dbReference type="SMART" id="SM00091">
    <property type="entry name" value="PAS"/>
    <property type="match status" value="1"/>
</dbReference>
<evidence type="ECO:0000259" key="19">
    <source>
        <dbReference type="PROSITE" id="PS50110"/>
    </source>
</evidence>
<organism evidence="22 23">
    <name type="scientific">Shewanella xiamenensis</name>
    <dbReference type="NCBI Taxonomy" id="332186"/>
    <lineage>
        <taxon>Bacteria</taxon>
        <taxon>Pseudomonadati</taxon>
        <taxon>Pseudomonadota</taxon>
        <taxon>Gammaproteobacteria</taxon>
        <taxon>Alteromonadales</taxon>
        <taxon>Shewanellaceae</taxon>
        <taxon>Shewanella</taxon>
    </lineage>
</organism>
<dbReference type="CDD" id="cd13705">
    <property type="entry name" value="PBP2_BvgS_D1"/>
    <property type="match status" value="1"/>
</dbReference>
<sequence length="1196" mass="135629">MKIATIINPIIIIAITILSFHKPTAHTLDSDTFLLKGHPNLEAESTALTKSEEEYLRKFKIIRIAITEPNFHPYDVADDESQYYQGISADFLQLIKDSLHTQVEIIRFKVREDAINAVKNGDVDLLTTANSYEEYNGLKLSIPYISDRPALFKNTSLNAEVKTISMAYDYLADKVVKEYFPNKTIINYPTKQAAVAAAAFGKTDAVIMDLSSANYMINNTFYKRLQLDDYLHIDSKGIAFAASDTNDMLLEILNKAIKTISKDESRLIRKRWSGGGYIIPEKSELPIFNEEEKNWIKRNGKINVVFNEYMAPLSYLNSSGRPAGYAIEILELLRLYSGLDIDYTSSKDFNEQQELVLKSKTPYITILTPNKNRAIFFDFSSEFSSSPYIIVQRKNNVEINDPIIAIPRDHAIEEYTRQYIKFKEIKLTSNFIEALDTVKNSEADYTIIPLNIADYYNHGYFDDILEVKEVVEKIPTAAANFAVKKEEHILVDIINKTLIAIPPNELQTLENYWRSNSLPAKQTWKDYRYTIYTILISSLILILVSIGWTLYTRQHYRQRLKATKALDGQLLFMQQIVDAIPHPIYVRNKRRELTMCNESYLRTFNSSREELLHKTTIEGTIRAIEAPLVDKEYIQALEDGIPIFKDRELHIDGVKYNIYHWFKSYGDDAGNIEGIIGGWIDVSDRVKLIKELENAKEVADTASQAKSTFLATMSHEIRTPMNAIIGMLELALKSPNLPVSELNTIKVAYDSANGLLELIGDILDIARIEAGQLTLSPVRTNLKSIVTSVVRVFEGLAHQKGLSLELNFDTHIKNDVLVDPMRIKQILSNLIGNAIKFTAVGSVQISVSCANLSNSQCCFIFTVIDTGIGISPEDQLKLFMPFSQGHESHNKYGGTGLGLMICRSLCEMMGGTLELKSQLNSGTEIRMELRLNLLEELPKIVETQIIDYHKEEQSYNILIVDDHPANRLLLAQQLKFLGHNVIESDNGKSAIDLFKENEIQYIITDCNMPEMDGYEFCKNIRNIEKHYSKIAPIIIGYTANAQKEVKEACLKAGMNNCLFKPISLQELSDALLIHNQVYNSDISEISFSPDVVNNLTGNNKELIIKLLTELTKSNKSDKETLIQAKKGMDYQRIKDIAHKIKGAARIIDAKRLVACCEILEQSSHNSLENDFLLLIDTLEKLDNEISDYIEKNNSIE</sequence>
<dbReference type="Pfam" id="PF00512">
    <property type="entry name" value="HisKA"/>
    <property type="match status" value="1"/>
</dbReference>
<dbReference type="PROSITE" id="PS50109">
    <property type="entry name" value="HIS_KIN"/>
    <property type="match status" value="1"/>
</dbReference>
<dbReference type="GO" id="GO:0005886">
    <property type="term" value="C:plasma membrane"/>
    <property type="evidence" value="ECO:0007669"/>
    <property type="project" value="UniProtKB-SubCell"/>
</dbReference>
<evidence type="ECO:0000256" key="16">
    <source>
        <dbReference type="PROSITE-ProRule" id="PRU00169"/>
    </source>
</evidence>
<evidence type="ECO:0000256" key="10">
    <source>
        <dbReference type="ARBA" id="ARBA00022777"/>
    </source>
</evidence>
<dbReference type="PRINTS" id="PR00344">
    <property type="entry name" value="BCTRLSENSOR"/>
</dbReference>
<dbReference type="InterPro" id="IPR004358">
    <property type="entry name" value="Sig_transdc_His_kin-like_C"/>
</dbReference>
<dbReference type="Gene3D" id="1.10.287.130">
    <property type="match status" value="1"/>
</dbReference>
<evidence type="ECO:0000256" key="9">
    <source>
        <dbReference type="ARBA" id="ARBA00022729"/>
    </source>
</evidence>
<evidence type="ECO:0000256" key="12">
    <source>
        <dbReference type="ARBA" id="ARBA00022989"/>
    </source>
</evidence>
<keyword evidence="5" id="KW-0997">Cell inner membrane</keyword>
<dbReference type="GO" id="GO:0000155">
    <property type="term" value="F:phosphorelay sensor kinase activity"/>
    <property type="evidence" value="ECO:0007669"/>
    <property type="project" value="InterPro"/>
</dbReference>
<dbReference type="GO" id="GO:0006355">
    <property type="term" value="P:regulation of DNA-templated transcription"/>
    <property type="evidence" value="ECO:0007669"/>
    <property type="project" value="InterPro"/>
</dbReference>
<name>A0AAE4Q198_9GAMM</name>
<gene>
    <name evidence="22" type="ORF">QM089_20340</name>
</gene>
<dbReference type="InterPro" id="IPR036641">
    <property type="entry name" value="HPT_dom_sf"/>
</dbReference>
<keyword evidence="4" id="KW-1003">Cell membrane</keyword>
<dbReference type="SUPFAM" id="SSF55785">
    <property type="entry name" value="PYP-like sensor domain (PAS domain)"/>
    <property type="match status" value="1"/>
</dbReference>
<dbReference type="Gene3D" id="3.30.565.10">
    <property type="entry name" value="Histidine kinase-like ATPase, C-terminal domain"/>
    <property type="match status" value="1"/>
</dbReference>
<evidence type="ECO:0000259" key="18">
    <source>
        <dbReference type="PROSITE" id="PS50109"/>
    </source>
</evidence>
<reference evidence="22" key="1">
    <citation type="submission" date="2023-05" db="EMBL/GenBank/DDBJ databases">
        <title>Colonisation of extended spectrum b-lactamase- and carbapenemase-producing bacteria on hospital surfaces from low- and middle-income countries.</title>
        <authorList>
            <person name="Nieto-Rosado M."/>
            <person name="Sands K."/>
            <person name="Iregbu K."/>
            <person name="Zahra R."/>
            <person name="Mazarati J.B."/>
            <person name="Mehtar S."/>
            <person name="Barnards-Group B."/>
            <person name="Walsh T.R."/>
        </authorList>
    </citation>
    <scope>NUCLEOTIDE SEQUENCE</scope>
    <source>
        <strain evidence="22">PP-E493</strain>
    </source>
</reference>
<dbReference type="RefSeq" id="WP_317520912.1">
    <property type="nucleotide sequence ID" value="NZ_JASGOQ010000001.1"/>
</dbReference>
<dbReference type="Pfam" id="PF00072">
    <property type="entry name" value="Response_reg"/>
    <property type="match status" value="1"/>
</dbReference>
<comment type="subcellular location">
    <subcellularLocation>
        <location evidence="2">Cell inner membrane</location>
        <topology evidence="2">Multi-pass membrane protein</topology>
    </subcellularLocation>
</comment>
<dbReference type="SMART" id="SM00388">
    <property type="entry name" value="HisKA"/>
    <property type="match status" value="1"/>
</dbReference>
<dbReference type="SMART" id="SM00387">
    <property type="entry name" value="HATPase_c"/>
    <property type="match status" value="1"/>
</dbReference>
<dbReference type="GO" id="GO:0009927">
    <property type="term" value="F:histidine phosphotransfer kinase activity"/>
    <property type="evidence" value="ECO:0007669"/>
    <property type="project" value="TreeGrafter"/>
</dbReference>
<dbReference type="PANTHER" id="PTHR43047:SF72">
    <property type="entry name" value="OSMOSENSING HISTIDINE PROTEIN KINASE SLN1"/>
    <property type="match status" value="1"/>
</dbReference>
<evidence type="ECO:0000256" key="14">
    <source>
        <dbReference type="ARBA" id="ARBA00023136"/>
    </source>
</evidence>
<dbReference type="SUPFAM" id="SSF47226">
    <property type="entry name" value="Histidine-containing phosphotransfer domain, HPT domain"/>
    <property type="match status" value="1"/>
</dbReference>
<dbReference type="InterPro" id="IPR013767">
    <property type="entry name" value="PAS_fold"/>
</dbReference>
<evidence type="ECO:0000256" key="15">
    <source>
        <dbReference type="PROSITE-ProRule" id="PRU00110"/>
    </source>
</evidence>
<dbReference type="Gene3D" id="1.20.120.160">
    <property type="entry name" value="HPT domain"/>
    <property type="match status" value="1"/>
</dbReference>
<keyword evidence="13" id="KW-0902">Two-component regulatory system</keyword>
<dbReference type="Pfam" id="PF00497">
    <property type="entry name" value="SBP_bac_3"/>
    <property type="match status" value="2"/>
</dbReference>
<dbReference type="Pfam" id="PF01627">
    <property type="entry name" value="Hpt"/>
    <property type="match status" value="1"/>
</dbReference>
<dbReference type="EC" id="2.7.13.3" evidence="3"/>
<evidence type="ECO:0000256" key="17">
    <source>
        <dbReference type="SAM" id="Phobius"/>
    </source>
</evidence>
<keyword evidence="11" id="KW-0547">Nucleotide-binding</keyword>
<dbReference type="InterPro" id="IPR049870">
    <property type="entry name" value="BvgS-like_periplasmic1"/>
</dbReference>
<dbReference type="SMART" id="SM00448">
    <property type="entry name" value="REC"/>
    <property type="match status" value="1"/>
</dbReference>
<keyword evidence="9" id="KW-0732">Signal</keyword>
<evidence type="ECO:0000256" key="6">
    <source>
        <dbReference type="ARBA" id="ARBA00022553"/>
    </source>
</evidence>
<dbReference type="InterPro" id="IPR005467">
    <property type="entry name" value="His_kinase_dom"/>
</dbReference>
<evidence type="ECO:0000259" key="21">
    <source>
        <dbReference type="PROSITE" id="PS50894"/>
    </source>
</evidence>
<feature type="transmembrane region" description="Helical" evidence="17">
    <location>
        <begin position="529"/>
        <end position="551"/>
    </location>
</feature>
<dbReference type="InterPro" id="IPR036097">
    <property type="entry name" value="HisK_dim/P_sf"/>
</dbReference>
<dbReference type="Pfam" id="PF02518">
    <property type="entry name" value="HATPase_c"/>
    <property type="match status" value="1"/>
</dbReference>
<dbReference type="Gene3D" id="3.30.450.20">
    <property type="entry name" value="PAS domain"/>
    <property type="match status" value="1"/>
</dbReference>
<feature type="domain" description="PAS" evidence="20">
    <location>
        <begin position="569"/>
        <end position="640"/>
    </location>
</feature>
<feature type="domain" description="Response regulatory" evidence="19">
    <location>
        <begin position="956"/>
        <end position="1075"/>
    </location>
</feature>
<comment type="catalytic activity">
    <reaction evidence="1">
        <text>ATP + protein L-histidine = ADP + protein N-phospho-L-histidine.</text>
        <dbReference type="EC" id="2.7.13.3"/>
    </reaction>
</comment>
<dbReference type="Gene3D" id="3.40.190.10">
    <property type="entry name" value="Periplasmic binding protein-like II"/>
    <property type="match status" value="4"/>
</dbReference>
<dbReference type="SUPFAM" id="SSF47384">
    <property type="entry name" value="Homodimeric domain of signal transducing histidine kinase"/>
    <property type="match status" value="1"/>
</dbReference>
<keyword evidence="8 17" id="KW-0812">Transmembrane</keyword>
<evidence type="ECO:0000256" key="11">
    <source>
        <dbReference type="ARBA" id="ARBA00022840"/>
    </source>
</evidence>
<dbReference type="PROSITE" id="PS50112">
    <property type="entry name" value="PAS"/>
    <property type="match status" value="1"/>
</dbReference>
<dbReference type="PROSITE" id="PS50110">
    <property type="entry name" value="RESPONSE_REGULATORY"/>
    <property type="match status" value="1"/>
</dbReference>
<keyword evidence="10" id="KW-0418">Kinase</keyword>
<dbReference type="CDD" id="cd00082">
    <property type="entry name" value="HisKA"/>
    <property type="match status" value="1"/>
</dbReference>
<dbReference type="SUPFAM" id="SSF55874">
    <property type="entry name" value="ATPase domain of HSP90 chaperone/DNA topoisomerase II/histidine kinase"/>
    <property type="match status" value="1"/>
</dbReference>
<accession>A0AAE4Q198</accession>
<evidence type="ECO:0000256" key="13">
    <source>
        <dbReference type="ARBA" id="ARBA00023012"/>
    </source>
</evidence>
<keyword evidence="12 17" id="KW-1133">Transmembrane helix</keyword>
<dbReference type="CDD" id="cd17546">
    <property type="entry name" value="REC_hyHK_CKI1_RcsC-like"/>
    <property type="match status" value="1"/>
</dbReference>
<dbReference type="InterPro" id="IPR001638">
    <property type="entry name" value="Solute-binding_3/MltF_N"/>
</dbReference>
<comment type="caution">
    <text evidence="22">The sequence shown here is derived from an EMBL/GenBank/DDBJ whole genome shotgun (WGS) entry which is preliminary data.</text>
</comment>
<dbReference type="InterPro" id="IPR003594">
    <property type="entry name" value="HATPase_dom"/>
</dbReference>
<evidence type="ECO:0000313" key="23">
    <source>
        <dbReference type="Proteomes" id="UP001187859"/>
    </source>
</evidence>
<keyword evidence="6 16" id="KW-0597">Phosphoprotein</keyword>
<evidence type="ECO:0000256" key="8">
    <source>
        <dbReference type="ARBA" id="ARBA00022692"/>
    </source>
</evidence>
<dbReference type="SUPFAM" id="SSF52172">
    <property type="entry name" value="CheY-like"/>
    <property type="match status" value="1"/>
</dbReference>
<evidence type="ECO:0000256" key="2">
    <source>
        <dbReference type="ARBA" id="ARBA00004429"/>
    </source>
</evidence>
<dbReference type="InterPro" id="IPR011006">
    <property type="entry name" value="CheY-like_superfamily"/>
</dbReference>
<evidence type="ECO:0000256" key="7">
    <source>
        <dbReference type="ARBA" id="ARBA00022679"/>
    </source>
</evidence>
<evidence type="ECO:0000313" key="22">
    <source>
        <dbReference type="EMBL" id="MDV5392547.1"/>
    </source>
</evidence>
<evidence type="ECO:0000256" key="1">
    <source>
        <dbReference type="ARBA" id="ARBA00000085"/>
    </source>
</evidence>
<dbReference type="Pfam" id="PF00989">
    <property type="entry name" value="PAS"/>
    <property type="match status" value="1"/>
</dbReference>
<dbReference type="AlphaFoldDB" id="A0AAE4Q198"/>
<dbReference type="InterPro" id="IPR003661">
    <property type="entry name" value="HisK_dim/P_dom"/>
</dbReference>
<dbReference type="CDD" id="cd16922">
    <property type="entry name" value="HATPase_EvgS-ArcB-TorS-like"/>
    <property type="match status" value="1"/>
</dbReference>
<dbReference type="SUPFAM" id="SSF53850">
    <property type="entry name" value="Periplasmic binding protein-like II"/>
    <property type="match status" value="2"/>
</dbReference>
<dbReference type="InterPro" id="IPR001789">
    <property type="entry name" value="Sig_transdc_resp-reg_receiver"/>
</dbReference>
<feature type="modified residue" description="Phosphohistidine" evidence="15">
    <location>
        <position position="1138"/>
    </location>
</feature>
<dbReference type="CDD" id="cd00130">
    <property type="entry name" value="PAS"/>
    <property type="match status" value="1"/>
</dbReference>
<evidence type="ECO:0000256" key="5">
    <source>
        <dbReference type="ARBA" id="ARBA00022519"/>
    </source>
</evidence>
<dbReference type="InterPro" id="IPR000014">
    <property type="entry name" value="PAS"/>
</dbReference>
<dbReference type="InterPro" id="IPR008207">
    <property type="entry name" value="Sig_transdc_His_kin_Hpt_dom"/>
</dbReference>
<evidence type="ECO:0000256" key="3">
    <source>
        <dbReference type="ARBA" id="ARBA00012438"/>
    </source>
</evidence>
<keyword evidence="11" id="KW-0067">ATP-binding</keyword>
<keyword evidence="14 17" id="KW-0472">Membrane</keyword>
<dbReference type="EMBL" id="JASGOQ010000001">
    <property type="protein sequence ID" value="MDV5392547.1"/>
    <property type="molecule type" value="Genomic_DNA"/>
</dbReference>
<feature type="domain" description="HPt" evidence="21">
    <location>
        <begin position="1099"/>
        <end position="1192"/>
    </location>
</feature>
<dbReference type="PROSITE" id="PS50894">
    <property type="entry name" value="HPT"/>
    <property type="match status" value="1"/>
</dbReference>
<feature type="modified residue" description="4-aspartylphosphate" evidence="16">
    <location>
        <position position="1005"/>
    </location>
</feature>
<dbReference type="FunFam" id="3.30.565.10:FF:000010">
    <property type="entry name" value="Sensor histidine kinase RcsC"/>
    <property type="match status" value="1"/>
</dbReference>
<keyword evidence="7" id="KW-0808">Transferase</keyword>
<protein>
    <recommendedName>
        <fullName evidence="3">histidine kinase</fullName>
        <ecNumber evidence="3">2.7.13.3</ecNumber>
    </recommendedName>
</protein>
<dbReference type="Proteomes" id="UP001187859">
    <property type="component" value="Unassembled WGS sequence"/>
</dbReference>
<evidence type="ECO:0000259" key="20">
    <source>
        <dbReference type="PROSITE" id="PS50112"/>
    </source>
</evidence>
<feature type="domain" description="Histidine kinase" evidence="18">
    <location>
        <begin position="712"/>
        <end position="933"/>
    </location>
</feature>
<dbReference type="Gene3D" id="3.40.50.2300">
    <property type="match status" value="1"/>
</dbReference>
<dbReference type="InterPro" id="IPR035965">
    <property type="entry name" value="PAS-like_dom_sf"/>
</dbReference>
<dbReference type="InterPro" id="IPR036890">
    <property type="entry name" value="HATPase_C_sf"/>
</dbReference>
<dbReference type="PANTHER" id="PTHR43047">
    <property type="entry name" value="TWO-COMPONENT HISTIDINE PROTEIN KINASE"/>
    <property type="match status" value="1"/>
</dbReference>